<feature type="region of interest" description="Disordered" evidence="1">
    <location>
        <begin position="73"/>
        <end position="98"/>
    </location>
</feature>
<sequence>MLLEPHPDKHVLRARLNPHTRQPFTRSRPKSQRSPQTQFILQPQPSTQTLLNGRSARFLLPSSIHSHIPNQKTVVHTAPSPCPFPNPPAHTRLNPVQK</sequence>
<evidence type="ECO:0000313" key="2">
    <source>
        <dbReference type="EMBL" id="KAF2117811.1"/>
    </source>
</evidence>
<reference evidence="2" key="1">
    <citation type="journal article" date="2020" name="Stud. Mycol.">
        <title>101 Dothideomycetes genomes: a test case for predicting lifestyles and emergence of pathogens.</title>
        <authorList>
            <person name="Haridas S."/>
            <person name="Albert R."/>
            <person name="Binder M."/>
            <person name="Bloem J."/>
            <person name="Labutti K."/>
            <person name="Salamov A."/>
            <person name="Andreopoulos B."/>
            <person name="Baker S."/>
            <person name="Barry K."/>
            <person name="Bills G."/>
            <person name="Bluhm B."/>
            <person name="Cannon C."/>
            <person name="Castanera R."/>
            <person name="Culley D."/>
            <person name="Daum C."/>
            <person name="Ezra D."/>
            <person name="Gonzalez J."/>
            <person name="Henrissat B."/>
            <person name="Kuo A."/>
            <person name="Liang C."/>
            <person name="Lipzen A."/>
            <person name="Lutzoni F."/>
            <person name="Magnuson J."/>
            <person name="Mondo S."/>
            <person name="Nolan M."/>
            <person name="Ohm R."/>
            <person name="Pangilinan J."/>
            <person name="Park H.-J."/>
            <person name="Ramirez L."/>
            <person name="Alfaro M."/>
            <person name="Sun H."/>
            <person name="Tritt A."/>
            <person name="Yoshinaga Y."/>
            <person name="Zwiers L.-H."/>
            <person name="Turgeon B."/>
            <person name="Goodwin S."/>
            <person name="Spatafora J."/>
            <person name="Crous P."/>
            <person name="Grigoriev I."/>
        </authorList>
    </citation>
    <scope>NUCLEOTIDE SEQUENCE</scope>
    <source>
        <strain evidence="2">CBS 627.86</strain>
    </source>
</reference>
<feature type="compositionally biased region" description="Polar residues" evidence="1">
    <location>
        <begin position="32"/>
        <end position="48"/>
    </location>
</feature>
<organism evidence="2 3">
    <name type="scientific">Lophiotrema nucula</name>
    <dbReference type="NCBI Taxonomy" id="690887"/>
    <lineage>
        <taxon>Eukaryota</taxon>
        <taxon>Fungi</taxon>
        <taxon>Dikarya</taxon>
        <taxon>Ascomycota</taxon>
        <taxon>Pezizomycotina</taxon>
        <taxon>Dothideomycetes</taxon>
        <taxon>Pleosporomycetidae</taxon>
        <taxon>Pleosporales</taxon>
        <taxon>Lophiotremataceae</taxon>
        <taxon>Lophiotrema</taxon>
    </lineage>
</organism>
<dbReference type="Proteomes" id="UP000799770">
    <property type="component" value="Unassembled WGS sequence"/>
</dbReference>
<dbReference type="AlphaFoldDB" id="A0A6A5ZHH0"/>
<keyword evidence="3" id="KW-1185">Reference proteome</keyword>
<protein>
    <submittedName>
        <fullName evidence="2">Uncharacterized protein</fullName>
    </submittedName>
</protein>
<proteinExistence type="predicted"/>
<feature type="region of interest" description="Disordered" evidence="1">
    <location>
        <begin position="1"/>
        <end position="48"/>
    </location>
</feature>
<name>A0A6A5ZHH0_9PLEO</name>
<gene>
    <name evidence="2" type="ORF">BDV96DRAFT_570965</name>
</gene>
<dbReference type="EMBL" id="ML977318">
    <property type="protein sequence ID" value="KAF2117811.1"/>
    <property type="molecule type" value="Genomic_DNA"/>
</dbReference>
<evidence type="ECO:0000313" key="3">
    <source>
        <dbReference type="Proteomes" id="UP000799770"/>
    </source>
</evidence>
<evidence type="ECO:0000256" key="1">
    <source>
        <dbReference type="SAM" id="MobiDB-lite"/>
    </source>
</evidence>
<feature type="compositionally biased region" description="Basic and acidic residues" evidence="1">
    <location>
        <begin position="1"/>
        <end position="11"/>
    </location>
</feature>
<accession>A0A6A5ZHH0</accession>